<keyword evidence="21" id="KW-1185">Reference proteome</keyword>
<feature type="binding site" evidence="15">
    <location>
        <position position="478"/>
    </location>
    <ligand>
        <name>Mg(2+)</name>
        <dbReference type="ChEBI" id="CHEBI:18420"/>
        <note>shared with alpha subunit</note>
    </ligand>
</feature>
<evidence type="ECO:0000259" key="18">
    <source>
        <dbReference type="PROSITE" id="PS51447"/>
    </source>
</evidence>
<evidence type="ECO:0000256" key="1">
    <source>
        <dbReference type="ARBA" id="ARBA00004496"/>
    </source>
</evidence>
<feature type="domain" description="FDX-ACB" evidence="18">
    <location>
        <begin position="718"/>
        <end position="810"/>
    </location>
</feature>
<dbReference type="InterPro" id="IPR012340">
    <property type="entry name" value="NA-bd_OB-fold"/>
</dbReference>
<keyword evidence="5 16" id="KW-0820">tRNA-binding</keyword>
<dbReference type="PANTHER" id="PTHR10947">
    <property type="entry name" value="PHENYLALANYL-TRNA SYNTHETASE BETA CHAIN AND LEUCINE-RICH REPEAT-CONTAINING PROTEIN 47"/>
    <property type="match status" value="1"/>
</dbReference>
<keyword evidence="13 15" id="KW-0030">Aminoacyl-tRNA synthetase</keyword>
<dbReference type="Pfam" id="PF17759">
    <property type="entry name" value="tRNA_synthFbeta"/>
    <property type="match status" value="1"/>
</dbReference>
<name>A0ABV9NDT2_9PROT</name>
<dbReference type="Pfam" id="PF03484">
    <property type="entry name" value="B5"/>
    <property type="match status" value="1"/>
</dbReference>
<dbReference type="InterPro" id="IPR005146">
    <property type="entry name" value="B3/B4_tRNA-bd"/>
</dbReference>
<comment type="subunit">
    <text evidence="3 15">Tetramer of two alpha and two beta subunits.</text>
</comment>
<dbReference type="InterPro" id="IPR033714">
    <property type="entry name" value="tRNA_bind_bactPheRS"/>
</dbReference>
<keyword evidence="10 15" id="KW-0460">Magnesium</keyword>
<reference evidence="21" key="1">
    <citation type="journal article" date="2019" name="Int. J. Syst. Evol. Microbiol.">
        <title>The Global Catalogue of Microorganisms (GCM) 10K type strain sequencing project: providing services to taxonomists for standard genome sequencing and annotation.</title>
        <authorList>
            <consortium name="The Broad Institute Genomics Platform"/>
            <consortium name="The Broad Institute Genome Sequencing Center for Infectious Disease"/>
            <person name="Wu L."/>
            <person name="Ma J."/>
        </authorList>
    </citation>
    <scope>NUCLEOTIDE SEQUENCE [LARGE SCALE GENOMIC DNA]</scope>
    <source>
        <strain evidence="21">CCUG 62981</strain>
    </source>
</reference>
<dbReference type="Pfam" id="PF01588">
    <property type="entry name" value="tRNA_bind"/>
    <property type="match status" value="1"/>
</dbReference>
<evidence type="ECO:0000256" key="11">
    <source>
        <dbReference type="ARBA" id="ARBA00022884"/>
    </source>
</evidence>
<dbReference type="InterPro" id="IPR020825">
    <property type="entry name" value="Phe-tRNA_synthase-like_B3/B4"/>
</dbReference>
<evidence type="ECO:0000256" key="2">
    <source>
        <dbReference type="ARBA" id="ARBA00008653"/>
    </source>
</evidence>
<dbReference type="InterPro" id="IPR009061">
    <property type="entry name" value="DNA-bd_dom_put_sf"/>
</dbReference>
<comment type="cofactor">
    <cofactor evidence="15">
        <name>Mg(2+)</name>
        <dbReference type="ChEBI" id="CHEBI:18420"/>
    </cofactor>
    <text evidence="15">Binds 2 magnesium ions per tetramer.</text>
</comment>
<comment type="similarity">
    <text evidence="2 15">Belongs to the phenylalanyl-tRNA synthetase beta subunit family. Type 1 subfamily.</text>
</comment>
<dbReference type="SMART" id="SM00874">
    <property type="entry name" value="B5"/>
    <property type="match status" value="1"/>
</dbReference>
<dbReference type="HAMAP" id="MF_00283">
    <property type="entry name" value="Phe_tRNA_synth_beta1"/>
    <property type="match status" value="1"/>
</dbReference>
<organism evidence="20 21">
    <name type="scientific">Glycocaulis abyssi</name>
    <dbReference type="NCBI Taxonomy" id="1433403"/>
    <lineage>
        <taxon>Bacteria</taxon>
        <taxon>Pseudomonadati</taxon>
        <taxon>Pseudomonadota</taxon>
        <taxon>Alphaproteobacteria</taxon>
        <taxon>Maricaulales</taxon>
        <taxon>Maricaulaceae</taxon>
        <taxon>Glycocaulis</taxon>
    </lineage>
</organism>
<evidence type="ECO:0000313" key="21">
    <source>
        <dbReference type="Proteomes" id="UP001596024"/>
    </source>
</evidence>
<dbReference type="EMBL" id="JBHSGQ010000006">
    <property type="protein sequence ID" value="MFC4725980.1"/>
    <property type="molecule type" value="Genomic_DNA"/>
</dbReference>
<evidence type="ECO:0000256" key="13">
    <source>
        <dbReference type="ARBA" id="ARBA00023146"/>
    </source>
</evidence>
<evidence type="ECO:0000256" key="15">
    <source>
        <dbReference type="HAMAP-Rule" id="MF_00283"/>
    </source>
</evidence>
<comment type="caution">
    <text evidence="20">The sequence shown here is derived from an EMBL/GenBank/DDBJ whole genome shotgun (WGS) entry which is preliminary data.</text>
</comment>
<gene>
    <name evidence="15 20" type="primary">pheT</name>
    <name evidence="20" type="ORF">ACFPB0_11820</name>
</gene>
<dbReference type="CDD" id="cd02796">
    <property type="entry name" value="tRNA_bind_bactPheRS"/>
    <property type="match status" value="1"/>
</dbReference>
<dbReference type="NCBIfam" id="TIGR00472">
    <property type="entry name" value="pheT_bact"/>
    <property type="match status" value="1"/>
</dbReference>
<evidence type="ECO:0000256" key="6">
    <source>
        <dbReference type="ARBA" id="ARBA00022598"/>
    </source>
</evidence>
<keyword evidence="7 15" id="KW-0479">Metal-binding</keyword>
<evidence type="ECO:0000256" key="9">
    <source>
        <dbReference type="ARBA" id="ARBA00022840"/>
    </source>
</evidence>
<dbReference type="SUPFAM" id="SSF54991">
    <property type="entry name" value="Anticodon-binding domain of PheRS"/>
    <property type="match status" value="1"/>
</dbReference>
<dbReference type="InterPro" id="IPR041616">
    <property type="entry name" value="PheRS_beta_core"/>
</dbReference>
<dbReference type="RefSeq" id="WP_371392984.1">
    <property type="nucleotide sequence ID" value="NZ_CP163421.1"/>
</dbReference>
<dbReference type="Gene3D" id="2.40.50.140">
    <property type="entry name" value="Nucleic acid-binding proteins"/>
    <property type="match status" value="1"/>
</dbReference>
<dbReference type="SUPFAM" id="SSF50249">
    <property type="entry name" value="Nucleic acid-binding proteins"/>
    <property type="match status" value="1"/>
</dbReference>
<accession>A0ABV9NDT2</accession>
<dbReference type="Pfam" id="PF03147">
    <property type="entry name" value="FDX-ACB"/>
    <property type="match status" value="1"/>
</dbReference>
<feature type="binding site" evidence="15">
    <location>
        <position position="477"/>
    </location>
    <ligand>
        <name>Mg(2+)</name>
        <dbReference type="ChEBI" id="CHEBI:18420"/>
        <note>shared with alpha subunit</note>
    </ligand>
</feature>
<dbReference type="PANTHER" id="PTHR10947:SF0">
    <property type="entry name" value="PHENYLALANINE--TRNA LIGASE BETA SUBUNIT"/>
    <property type="match status" value="1"/>
</dbReference>
<keyword evidence="9 15" id="KW-0067">ATP-binding</keyword>
<dbReference type="SUPFAM" id="SSF55681">
    <property type="entry name" value="Class II aaRS and biotin synthetases"/>
    <property type="match status" value="1"/>
</dbReference>
<dbReference type="SUPFAM" id="SSF56037">
    <property type="entry name" value="PheT/TilS domain"/>
    <property type="match status" value="1"/>
</dbReference>
<dbReference type="InterPro" id="IPR005147">
    <property type="entry name" value="tRNA_synthase_B5-dom"/>
</dbReference>
<keyword evidence="6 15" id="KW-0436">Ligase</keyword>
<dbReference type="SMART" id="SM00896">
    <property type="entry name" value="FDX-ACB"/>
    <property type="match status" value="1"/>
</dbReference>
<dbReference type="Pfam" id="PF03483">
    <property type="entry name" value="B3_4"/>
    <property type="match status" value="1"/>
</dbReference>
<evidence type="ECO:0000256" key="7">
    <source>
        <dbReference type="ARBA" id="ARBA00022723"/>
    </source>
</evidence>
<dbReference type="EC" id="6.1.1.20" evidence="15"/>
<evidence type="ECO:0000313" key="20">
    <source>
        <dbReference type="EMBL" id="MFC4725980.1"/>
    </source>
</evidence>
<keyword evidence="4 15" id="KW-0963">Cytoplasm</keyword>
<dbReference type="InterPro" id="IPR036690">
    <property type="entry name" value="Fdx_antiC-bd_sf"/>
</dbReference>
<dbReference type="InterPro" id="IPR005121">
    <property type="entry name" value="Fdx_antiC-bd"/>
</dbReference>
<dbReference type="Gene3D" id="3.30.56.10">
    <property type="match status" value="2"/>
</dbReference>
<dbReference type="PROSITE" id="PS50886">
    <property type="entry name" value="TRBD"/>
    <property type="match status" value="1"/>
</dbReference>
<sequence>MKFTLSWLKEHLETDKTLTEIADAMTMAGLEIEHIDNPADRLAAFTVAHVKDAQPHPDADKLRVCTVETVDGVKQIVCGAPNARAGMTAIYAPLGAYIPGLDFALDAKPRKIRGVESHGMLCSTKELEAGEDHDGIADLTGDWAVGTPAAEALGLNDPVIDFEVTPNRPDWLGVHGIARDLAAAGVGTFKDETVAPVKGSFPCPVKIETAWPEACPVFAGRVVRGVKNGPSPEWLQKRLKAIGLRPINTLADITNLISHERARPLHVYDLSKIGTTIRARRGGVFNLTKDGEVMPGTERPEYLDALDGGKYVLRPHHCVIADDTRALGLGGVMGGEYSGCSGTTVDVFIESAWFEPSIIRTTGRETGIISDARYRFERGVDTGSVLPGLELATRLILELCGGEASEIYVAGEIPADPAPIQFDPVRVGRLTGLDMSHDRIANILTALGFGVDRAGPVWTVTVPSWRRDCTQGADLIEEVARIEGYDRLPATSLKRPAGRFEAPATPMQNRVRAARRAAANRGYQEAVTWSFCREDQAALFGGHGTGLKLANPISSELDVMRPTALIHLLLSLQKSLDKGLADPRYFEAGPIYLDDSPTGQRTVVSLVRQAETVRDWKSASKPDVFDAKADALAVLEAAGAPVANLQAAPEARSWWHPGRSGVLRLGPKNILAEFGEIHPGVLKTLGVEGRVLAVEAFLDAIPASKAKGLKSRPALQVSDLMAVRRDFAFLTPESVPAGDLMRALAGADKQLISDVALFDRYAGKGVPEGHVSLAVEITLQPTDKTLTDAEIDAVSKRIIAAAEKQGARLRG</sequence>
<dbReference type="InterPro" id="IPR045864">
    <property type="entry name" value="aa-tRNA-synth_II/BPL/LPL"/>
</dbReference>
<comment type="catalytic activity">
    <reaction evidence="14 15">
        <text>tRNA(Phe) + L-phenylalanine + ATP = L-phenylalanyl-tRNA(Phe) + AMP + diphosphate + H(+)</text>
        <dbReference type="Rhea" id="RHEA:19413"/>
        <dbReference type="Rhea" id="RHEA-COMP:9668"/>
        <dbReference type="Rhea" id="RHEA-COMP:9699"/>
        <dbReference type="ChEBI" id="CHEBI:15378"/>
        <dbReference type="ChEBI" id="CHEBI:30616"/>
        <dbReference type="ChEBI" id="CHEBI:33019"/>
        <dbReference type="ChEBI" id="CHEBI:58095"/>
        <dbReference type="ChEBI" id="CHEBI:78442"/>
        <dbReference type="ChEBI" id="CHEBI:78531"/>
        <dbReference type="ChEBI" id="CHEBI:456215"/>
        <dbReference type="EC" id="6.1.1.20"/>
    </reaction>
</comment>
<dbReference type="Gene3D" id="3.30.930.10">
    <property type="entry name" value="Bira Bifunctional Protein, Domain 2"/>
    <property type="match status" value="1"/>
</dbReference>
<dbReference type="InterPro" id="IPR004532">
    <property type="entry name" value="Phe-tRNA-ligase_IIc_bsu_bact"/>
</dbReference>
<comment type="subcellular location">
    <subcellularLocation>
        <location evidence="1 15">Cytoplasm</location>
    </subcellularLocation>
</comment>
<dbReference type="PROSITE" id="PS51447">
    <property type="entry name" value="FDX_ACB"/>
    <property type="match status" value="1"/>
</dbReference>
<evidence type="ECO:0000256" key="14">
    <source>
        <dbReference type="ARBA" id="ARBA00049255"/>
    </source>
</evidence>
<dbReference type="Gene3D" id="3.50.40.10">
    <property type="entry name" value="Phenylalanyl-trna Synthetase, Chain B, domain 3"/>
    <property type="match status" value="1"/>
</dbReference>
<evidence type="ECO:0000256" key="10">
    <source>
        <dbReference type="ARBA" id="ARBA00022842"/>
    </source>
</evidence>
<evidence type="ECO:0000256" key="8">
    <source>
        <dbReference type="ARBA" id="ARBA00022741"/>
    </source>
</evidence>
<feature type="domain" description="TRNA-binding" evidence="17">
    <location>
        <begin position="39"/>
        <end position="150"/>
    </location>
</feature>
<evidence type="ECO:0000256" key="3">
    <source>
        <dbReference type="ARBA" id="ARBA00011209"/>
    </source>
</evidence>
<feature type="binding site" evidence="15">
    <location>
        <position position="468"/>
    </location>
    <ligand>
        <name>Mg(2+)</name>
        <dbReference type="ChEBI" id="CHEBI:18420"/>
        <note>shared with alpha subunit</note>
    </ligand>
</feature>
<keyword evidence="8 15" id="KW-0547">Nucleotide-binding</keyword>
<evidence type="ECO:0000256" key="16">
    <source>
        <dbReference type="PROSITE-ProRule" id="PRU00209"/>
    </source>
</evidence>
<keyword evidence="12 15" id="KW-0648">Protein biosynthesis</keyword>
<evidence type="ECO:0000256" key="5">
    <source>
        <dbReference type="ARBA" id="ARBA00022555"/>
    </source>
</evidence>
<keyword evidence="11 16" id="KW-0694">RNA-binding</keyword>
<evidence type="ECO:0000259" key="17">
    <source>
        <dbReference type="PROSITE" id="PS50886"/>
    </source>
</evidence>
<dbReference type="CDD" id="cd00769">
    <property type="entry name" value="PheRS_beta_core"/>
    <property type="match status" value="1"/>
</dbReference>
<evidence type="ECO:0000256" key="4">
    <source>
        <dbReference type="ARBA" id="ARBA00022490"/>
    </source>
</evidence>
<protein>
    <recommendedName>
        <fullName evidence="15">Phenylalanine--tRNA ligase beta subunit</fullName>
        <ecNumber evidence="15">6.1.1.20</ecNumber>
    </recommendedName>
    <alternativeName>
        <fullName evidence="15">Phenylalanyl-tRNA synthetase beta subunit</fullName>
        <shortName evidence="15">PheRS</shortName>
    </alternativeName>
</protein>
<dbReference type="InterPro" id="IPR045060">
    <property type="entry name" value="Phe-tRNA-ligase_IIc_bsu"/>
</dbReference>
<dbReference type="InterPro" id="IPR002547">
    <property type="entry name" value="tRNA-bd_dom"/>
</dbReference>
<dbReference type="Gene3D" id="3.30.70.380">
    <property type="entry name" value="Ferrodoxin-fold anticodon-binding domain"/>
    <property type="match status" value="1"/>
</dbReference>
<dbReference type="SMART" id="SM00873">
    <property type="entry name" value="B3_4"/>
    <property type="match status" value="1"/>
</dbReference>
<dbReference type="GO" id="GO:0004826">
    <property type="term" value="F:phenylalanine-tRNA ligase activity"/>
    <property type="evidence" value="ECO:0007669"/>
    <property type="project" value="UniProtKB-EC"/>
</dbReference>
<feature type="binding site" evidence="15">
    <location>
        <position position="474"/>
    </location>
    <ligand>
        <name>Mg(2+)</name>
        <dbReference type="ChEBI" id="CHEBI:18420"/>
        <note>shared with alpha subunit</note>
    </ligand>
</feature>
<dbReference type="SUPFAM" id="SSF46955">
    <property type="entry name" value="Putative DNA-binding domain"/>
    <property type="match status" value="1"/>
</dbReference>
<dbReference type="PROSITE" id="PS51483">
    <property type="entry name" value="B5"/>
    <property type="match status" value="1"/>
</dbReference>
<feature type="domain" description="B5" evidence="19">
    <location>
        <begin position="415"/>
        <end position="490"/>
    </location>
</feature>
<evidence type="ECO:0000256" key="12">
    <source>
        <dbReference type="ARBA" id="ARBA00022917"/>
    </source>
</evidence>
<proteinExistence type="inferred from homology"/>
<evidence type="ECO:0000259" key="19">
    <source>
        <dbReference type="PROSITE" id="PS51483"/>
    </source>
</evidence>
<dbReference type="Proteomes" id="UP001596024">
    <property type="component" value="Unassembled WGS sequence"/>
</dbReference>